<keyword evidence="1" id="KW-0863">Zinc-finger</keyword>
<comment type="caution">
    <text evidence="4">The sequence shown here is derived from an EMBL/GenBank/DDBJ whole genome shotgun (WGS) entry which is preliminary data.</text>
</comment>
<dbReference type="Pfam" id="PF00098">
    <property type="entry name" value="zf-CCHC"/>
    <property type="match status" value="1"/>
</dbReference>
<gene>
    <name evidence="3" type="ORF">TKK_004547</name>
    <name evidence="4" type="ORF">TKK_004549</name>
</gene>
<sequence>MNVHLISQRFLNYAYEGGGITAHFSKIDEMVNQLKQKGEKPTEKMVITKILMSLPEDYKHFISAWESVQEDQQTPTNLLARLIVAEERLKSSEKTVALTAKVKCYKCGRVGHKKNECRQNSGSNNHKEKGKQSCKYCKKQGHTIEI</sequence>
<dbReference type="EMBL" id="JBJJXI010000034">
    <property type="protein sequence ID" value="KAL3402615.1"/>
    <property type="molecule type" value="Genomic_DNA"/>
</dbReference>
<evidence type="ECO:0000313" key="4">
    <source>
        <dbReference type="EMBL" id="KAL3402617.1"/>
    </source>
</evidence>
<keyword evidence="1" id="KW-0862">Zinc</keyword>
<dbReference type="AlphaFoldDB" id="A0ABD2XBJ2"/>
<feature type="domain" description="CCHC-type" evidence="2">
    <location>
        <begin position="103"/>
        <end position="119"/>
    </location>
</feature>
<dbReference type="Pfam" id="PF14223">
    <property type="entry name" value="Retrotran_gag_2"/>
    <property type="match status" value="1"/>
</dbReference>
<dbReference type="Gene3D" id="4.10.60.10">
    <property type="entry name" value="Zinc finger, CCHC-type"/>
    <property type="match status" value="1"/>
</dbReference>
<name>A0ABD2XBJ2_9HYME</name>
<reference evidence="4 5" key="1">
    <citation type="journal article" date="2024" name="bioRxiv">
        <title>A reference genome for Trichogramma kaykai: A tiny desert-dwelling parasitoid wasp with competing sex-ratio distorters.</title>
        <authorList>
            <person name="Culotta J."/>
            <person name="Lindsey A.R."/>
        </authorList>
    </citation>
    <scope>NUCLEOTIDE SEQUENCE [LARGE SCALE GENOMIC DNA]</scope>
    <source>
        <strain evidence="4 5">KSX58</strain>
    </source>
</reference>
<dbReference type="SUPFAM" id="SSF57756">
    <property type="entry name" value="Retrovirus zinc finger-like domains"/>
    <property type="match status" value="1"/>
</dbReference>
<dbReference type="EMBL" id="JBJJXI010000034">
    <property type="protein sequence ID" value="KAL3402617.1"/>
    <property type="molecule type" value="Genomic_DNA"/>
</dbReference>
<organism evidence="4 5">
    <name type="scientific">Trichogramma kaykai</name>
    <dbReference type="NCBI Taxonomy" id="54128"/>
    <lineage>
        <taxon>Eukaryota</taxon>
        <taxon>Metazoa</taxon>
        <taxon>Ecdysozoa</taxon>
        <taxon>Arthropoda</taxon>
        <taxon>Hexapoda</taxon>
        <taxon>Insecta</taxon>
        <taxon>Pterygota</taxon>
        <taxon>Neoptera</taxon>
        <taxon>Endopterygota</taxon>
        <taxon>Hymenoptera</taxon>
        <taxon>Apocrita</taxon>
        <taxon>Proctotrupomorpha</taxon>
        <taxon>Chalcidoidea</taxon>
        <taxon>Trichogrammatidae</taxon>
        <taxon>Trichogramma</taxon>
    </lineage>
</organism>
<dbReference type="InterPro" id="IPR001878">
    <property type="entry name" value="Znf_CCHC"/>
</dbReference>
<evidence type="ECO:0000256" key="1">
    <source>
        <dbReference type="PROSITE-ProRule" id="PRU00047"/>
    </source>
</evidence>
<dbReference type="PROSITE" id="PS50158">
    <property type="entry name" value="ZF_CCHC"/>
    <property type="match status" value="1"/>
</dbReference>
<accession>A0ABD2XBJ2</accession>
<keyword evidence="1" id="KW-0479">Metal-binding</keyword>
<protein>
    <recommendedName>
        <fullName evidence="2">CCHC-type domain-containing protein</fullName>
    </recommendedName>
</protein>
<dbReference type="GO" id="GO:0008270">
    <property type="term" value="F:zinc ion binding"/>
    <property type="evidence" value="ECO:0007669"/>
    <property type="project" value="UniProtKB-KW"/>
</dbReference>
<keyword evidence="5" id="KW-1185">Reference proteome</keyword>
<dbReference type="InterPro" id="IPR036875">
    <property type="entry name" value="Znf_CCHC_sf"/>
</dbReference>
<dbReference type="Proteomes" id="UP001627154">
    <property type="component" value="Unassembled WGS sequence"/>
</dbReference>
<dbReference type="SMART" id="SM00343">
    <property type="entry name" value="ZnF_C2HC"/>
    <property type="match status" value="1"/>
</dbReference>
<evidence type="ECO:0000313" key="3">
    <source>
        <dbReference type="EMBL" id="KAL3402615.1"/>
    </source>
</evidence>
<evidence type="ECO:0000313" key="5">
    <source>
        <dbReference type="Proteomes" id="UP001627154"/>
    </source>
</evidence>
<evidence type="ECO:0000259" key="2">
    <source>
        <dbReference type="PROSITE" id="PS50158"/>
    </source>
</evidence>
<proteinExistence type="predicted"/>